<accession>A0AAD6KHM3</accession>
<organism evidence="2 3">
    <name type="scientific">Salix udensis</name>
    <dbReference type="NCBI Taxonomy" id="889485"/>
    <lineage>
        <taxon>Eukaryota</taxon>
        <taxon>Viridiplantae</taxon>
        <taxon>Streptophyta</taxon>
        <taxon>Embryophyta</taxon>
        <taxon>Tracheophyta</taxon>
        <taxon>Spermatophyta</taxon>
        <taxon>Magnoliopsida</taxon>
        <taxon>eudicotyledons</taxon>
        <taxon>Gunneridae</taxon>
        <taxon>Pentapetalae</taxon>
        <taxon>rosids</taxon>
        <taxon>fabids</taxon>
        <taxon>Malpighiales</taxon>
        <taxon>Salicaceae</taxon>
        <taxon>Saliceae</taxon>
        <taxon>Salix</taxon>
    </lineage>
</organism>
<dbReference type="PANTHER" id="PTHR47852:SF2">
    <property type="entry name" value="WW DOMAIN-CONTAINING PROTEIN"/>
    <property type="match status" value="1"/>
</dbReference>
<name>A0AAD6KHM3_9ROSI</name>
<feature type="region of interest" description="Disordered" evidence="1">
    <location>
        <begin position="141"/>
        <end position="160"/>
    </location>
</feature>
<dbReference type="AlphaFoldDB" id="A0AAD6KHM3"/>
<evidence type="ECO:0000313" key="2">
    <source>
        <dbReference type="EMBL" id="KAJ6423681.1"/>
    </source>
</evidence>
<feature type="region of interest" description="Disordered" evidence="1">
    <location>
        <begin position="25"/>
        <end position="114"/>
    </location>
</feature>
<feature type="compositionally biased region" description="Basic and acidic residues" evidence="1">
    <location>
        <begin position="145"/>
        <end position="160"/>
    </location>
</feature>
<protein>
    <submittedName>
        <fullName evidence="2">Uncharacterized protein</fullName>
    </submittedName>
</protein>
<reference evidence="2 3" key="1">
    <citation type="journal article" date="2023" name="Int. J. Mol. Sci.">
        <title>De Novo Assembly and Annotation of 11 Diverse Shrub Willow (Salix) Genomes Reveals Novel Gene Organization in Sex-Linked Regions.</title>
        <authorList>
            <person name="Hyden B."/>
            <person name="Feng K."/>
            <person name="Yates T.B."/>
            <person name="Jawdy S."/>
            <person name="Cereghino C."/>
            <person name="Smart L.B."/>
            <person name="Muchero W."/>
        </authorList>
    </citation>
    <scope>NUCLEOTIDE SEQUENCE [LARGE SCALE GENOMIC DNA]</scope>
    <source>
        <tissue evidence="2">Shoot tip</tissue>
    </source>
</reference>
<sequence>MGKRKERRLAALGNAGRRIKLDLFAEPSGDLGGSSVNNGVGGDIDPSQRAELPNSPSSSGQQPLNPLLLLGQYSDDDLDEESSKRSDSSISENSPANHNDQEEPIDEGKDGNTNALEDLTVQKVDQQDMRIDSMPVDVLEGLEGVDSRESDATASDDTLKEKDSLEKISITGISNAQHNQLTSDHKACAAEYMEAAQVGANLSTSTLAVGLDNSLAALLVEGSVGNGLIPQSTEVHGNGPQMNDWVEGYRNEYVKGKNWDAEAHQGETQSNFAAVNTALGDVSSVASEHIHDALANDNRGTNLSTSLMKQCESLLERLESLKGYGTHLQGQDQMLKYIIEVEMRLSDIKSLSTYGSPLLPFWVHCERRLKQLEDVINNEIYQLAVSAQMDGDVEATADDSV</sequence>
<proteinExistence type="predicted"/>
<dbReference type="EMBL" id="JAPFFJ010000006">
    <property type="protein sequence ID" value="KAJ6423681.1"/>
    <property type="molecule type" value="Genomic_DNA"/>
</dbReference>
<keyword evidence="3" id="KW-1185">Reference proteome</keyword>
<feature type="compositionally biased region" description="Low complexity" evidence="1">
    <location>
        <begin position="52"/>
        <end position="71"/>
    </location>
</feature>
<evidence type="ECO:0000256" key="1">
    <source>
        <dbReference type="SAM" id="MobiDB-lite"/>
    </source>
</evidence>
<dbReference type="Proteomes" id="UP001162972">
    <property type="component" value="Chromosome 16"/>
</dbReference>
<dbReference type="PANTHER" id="PTHR47852">
    <property type="entry name" value="OS06G0298400 PROTEIN"/>
    <property type="match status" value="1"/>
</dbReference>
<evidence type="ECO:0000313" key="3">
    <source>
        <dbReference type="Proteomes" id="UP001162972"/>
    </source>
</evidence>
<comment type="caution">
    <text evidence="2">The sequence shown here is derived from an EMBL/GenBank/DDBJ whole genome shotgun (WGS) entry which is preliminary data.</text>
</comment>
<gene>
    <name evidence="2" type="ORF">OIU84_024622</name>
</gene>